<evidence type="ECO:0000313" key="3">
    <source>
        <dbReference type="Proteomes" id="UP000034076"/>
    </source>
</evidence>
<gene>
    <name evidence="2" type="ORF">CHK_2211</name>
</gene>
<dbReference type="SUPFAM" id="SSF53271">
    <property type="entry name" value="PRTase-like"/>
    <property type="match status" value="1"/>
</dbReference>
<organism evidence="2 3">
    <name type="scientific">Christensenella hongkongensis</name>
    <dbReference type="NCBI Taxonomy" id="270498"/>
    <lineage>
        <taxon>Bacteria</taxon>
        <taxon>Bacillati</taxon>
        <taxon>Bacillota</taxon>
        <taxon>Clostridia</taxon>
        <taxon>Christensenellales</taxon>
        <taxon>Christensenellaceae</taxon>
        <taxon>Christensenella</taxon>
    </lineage>
</organism>
<keyword evidence="2" id="KW-0328">Glycosyltransferase</keyword>
<dbReference type="RefSeq" id="WP_052740529.1">
    <property type="nucleotide sequence ID" value="NZ_LAYJ01000112.1"/>
</dbReference>
<dbReference type="PANTHER" id="PTHR47505:SF1">
    <property type="entry name" value="DNA UTILIZATION PROTEIN YHGH"/>
    <property type="match status" value="1"/>
</dbReference>
<dbReference type="OrthoDB" id="9779910at2"/>
<dbReference type="EMBL" id="LAYJ01000112">
    <property type="protein sequence ID" value="KKI50148.1"/>
    <property type="molecule type" value="Genomic_DNA"/>
</dbReference>
<dbReference type="CDD" id="cd06223">
    <property type="entry name" value="PRTases_typeI"/>
    <property type="match status" value="1"/>
</dbReference>
<proteinExistence type="inferred from homology"/>
<dbReference type="PATRIC" id="fig|270498.16.peg.1959"/>
<accession>A0A0M2ND61</accession>
<keyword evidence="3" id="KW-1185">Reference proteome</keyword>
<name>A0A0M2ND61_9FIRM</name>
<dbReference type="STRING" id="270498.CHK_2211"/>
<evidence type="ECO:0000256" key="1">
    <source>
        <dbReference type="ARBA" id="ARBA00008007"/>
    </source>
</evidence>
<dbReference type="InterPro" id="IPR000836">
    <property type="entry name" value="PRTase_dom"/>
</dbReference>
<keyword evidence="2" id="KW-0808">Transferase</keyword>
<dbReference type="GO" id="GO:0016757">
    <property type="term" value="F:glycosyltransferase activity"/>
    <property type="evidence" value="ECO:0007669"/>
    <property type="project" value="UniProtKB-KW"/>
</dbReference>
<comment type="caution">
    <text evidence="2">The sequence shown here is derived from an EMBL/GenBank/DDBJ whole genome shotgun (WGS) entry which is preliminary data.</text>
</comment>
<dbReference type="Proteomes" id="UP000034076">
    <property type="component" value="Unassembled WGS sequence"/>
</dbReference>
<comment type="similarity">
    <text evidence="1">Belongs to the ComF/GntX family.</text>
</comment>
<protein>
    <submittedName>
        <fullName evidence="2">Competence protein F, phosphoribosyltransferase domain</fullName>
    </submittedName>
</protein>
<sequence>MGKWNKFLQELLLGGKKCVYCGREIPYEDLFCEECAGKEEALRNKDGFAGGILYAYRYEDIVRTLIHQFKYNDMPRYSMFIAQRMAEFLADYEVNADGVTYVPIHKNRLKMRGYDQTELIANHLSTLLGVPCGDFLLRVRDTRPQYKLGACERQKNIRGAFSLREDANVEGRNLLLIDDIYTTGATVGECVRILADAGANVTAYTYSREFLKPEKKK</sequence>
<dbReference type="AlphaFoldDB" id="A0A0M2ND61"/>
<dbReference type="InterPro" id="IPR029057">
    <property type="entry name" value="PRTase-like"/>
</dbReference>
<dbReference type="PANTHER" id="PTHR47505">
    <property type="entry name" value="DNA UTILIZATION PROTEIN YHGH"/>
    <property type="match status" value="1"/>
</dbReference>
<reference evidence="2 3" key="1">
    <citation type="submission" date="2015-04" db="EMBL/GenBank/DDBJ databases">
        <title>Draft genome sequence of bacteremic isolate Catabacter hongkongensis type strain HKU16T.</title>
        <authorList>
            <person name="Lau S.K."/>
            <person name="Teng J.L."/>
            <person name="Huang Y."/>
            <person name="Curreem S.O."/>
            <person name="Tsui S.K."/>
            <person name="Woo P.C."/>
        </authorList>
    </citation>
    <scope>NUCLEOTIDE SEQUENCE [LARGE SCALE GENOMIC DNA]</scope>
    <source>
        <strain evidence="2 3">HKU16</strain>
    </source>
</reference>
<dbReference type="InterPro" id="IPR051910">
    <property type="entry name" value="ComF/GntX_DNA_util-trans"/>
</dbReference>
<dbReference type="Gene3D" id="3.40.50.2020">
    <property type="match status" value="1"/>
</dbReference>
<evidence type="ECO:0000313" key="2">
    <source>
        <dbReference type="EMBL" id="KKI50148.1"/>
    </source>
</evidence>